<name>A0A3N4IFS0_ASCIM</name>
<keyword evidence="3" id="KW-1185">Reference proteome</keyword>
<proteinExistence type="predicted"/>
<dbReference type="AlphaFoldDB" id="A0A3N4IFS0"/>
<sequence length="162" mass="17419">MPPNPPLSPPTTTSTSQRPIASTPSSKHRSLHPTTLLPSPPTSPTSQPLTSSTSTPTRPPLHTRSSLPAPFSNLDTALSSLSLRQTISNPTDLTASLEELNLRPDNSDGREEDYPGLGSALNPAFGESLEGLRLRTVNRGGSQDFLELRRKMSRMGIGRRLS</sequence>
<evidence type="ECO:0000256" key="1">
    <source>
        <dbReference type="SAM" id="MobiDB-lite"/>
    </source>
</evidence>
<evidence type="ECO:0000313" key="2">
    <source>
        <dbReference type="EMBL" id="RPA83528.1"/>
    </source>
</evidence>
<organism evidence="2 3">
    <name type="scientific">Ascobolus immersus RN42</name>
    <dbReference type="NCBI Taxonomy" id="1160509"/>
    <lineage>
        <taxon>Eukaryota</taxon>
        <taxon>Fungi</taxon>
        <taxon>Dikarya</taxon>
        <taxon>Ascomycota</taxon>
        <taxon>Pezizomycotina</taxon>
        <taxon>Pezizomycetes</taxon>
        <taxon>Pezizales</taxon>
        <taxon>Ascobolaceae</taxon>
        <taxon>Ascobolus</taxon>
    </lineage>
</organism>
<feature type="region of interest" description="Disordered" evidence="1">
    <location>
        <begin position="90"/>
        <end position="114"/>
    </location>
</feature>
<gene>
    <name evidence="2" type="ORF">BJ508DRAFT_324554</name>
</gene>
<reference evidence="2 3" key="1">
    <citation type="journal article" date="2018" name="Nat. Ecol. Evol.">
        <title>Pezizomycetes genomes reveal the molecular basis of ectomycorrhizal truffle lifestyle.</title>
        <authorList>
            <person name="Murat C."/>
            <person name="Payen T."/>
            <person name="Noel B."/>
            <person name="Kuo A."/>
            <person name="Morin E."/>
            <person name="Chen J."/>
            <person name="Kohler A."/>
            <person name="Krizsan K."/>
            <person name="Balestrini R."/>
            <person name="Da Silva C."/>
            <person name="Montanini B."/>
            <person name="Hainaut M."/>
            <person name="Levati E."/>
            <person name="Barry K.W."/>
            <person name="Belfiori B."/>
            <person name="Cichocki N."/>
            <person name="Clum A."/>
            <person name="Dockter R.B."/>
            <person name="Fauchery L."/>
            <person name="Guy J."/>
            <person name="Iotti M."/>
            <person name="Le Tacon F."/>
            <person name="Lindquist E.A."/>
            <person name="Lipzen A."/>
            <person name="Malagnac F."/>
            <person name="Mello A."/>
            <person name="Molinier V."/>
            <person name="Miyauchi S."/>
            <person name="Poulain J."/>
            <person name="Riccioni C."/>
            <person name="Rubini A."/>
            <person name="Sitrit Y."/>
            <person name="Splivallo R."/>
            <person name="Traeger S."/>
            <person name="Wang M."/>
            <person name="Zifcakova L."/>
            <person name="Wipf D."/>
            <person name="Zambonelli A."/>
            <person name="Paolocci F."/>
            <person name="Nowrousian M."/>
            <person name="Ottonello S."/>
            <person name="Baldrian P."/>
            <person name="Spatafora J.W."/>
            <person name="Henrissat B."/>
            <person name="Nagy L.G."/>
            <person name="Aury J.M."/>
            <person name="Wincker P."/>
            <person name="Grigoriev I.V."/>
            <person name="Bonfante P."/>
            <person name="Martin F.M."/>
        </authorList>
    </citation>
    <scope>NUCLEOTIDE SEQUENCE [LARGE SCALE GENOMIC DNA]</scope>
    <source>
        <strain evidence="2 3">RN42</strain>
    </source>
</reference>
<feature type="region of interest" description="Disordered" evidence="1">
    <location>
        <begin position="1"/>
        <end position="72"/>
    </location>
</feature>
<dbReference type="Proteomes" id="UP000275078">
    <property type="component" value="Unassembled WGS sequence"/>
</dbReference>
<accession>A0A3N4IFS0</accession>
<protein>
    <submittedName>
        <fullName evidence="2">Uncharacterized protein</fullName>
    </submittedName>
</protein>
<feature type="compositionally biased region" description="Basic and acidic residues" evidence="1">
    <location>
        <begin position="100"/>
        <end position="113"/>
    </location>
</feature>
<feature type="compositionally biased region" description="Low complexity" evidence="1">
    <location>
        <begin position="44"/>
        <end position="66"/>
    </location>
</feature>
<evidence type="ECO:0000313" key="3">
    <source>
        <dbReference type="Proteomes" id="UP000275078"/>
    </source>
</evidence>
<dbReference type="EMBL" id="ML119664">
    <property type="protein sequence ID" value="RPA83528.1"/>
    <property type="molecule type" value="Genomic_DNA"/>
</dbReference>